<dbReference type="EMBL" id="JARJCW010000005">
    <property type="protein sequence ID" value="KAJ7224533.1"/>
    <property type="molecule type" value="Genomic_DNA"/>
</dbReference>
<evidence type="ECO:0000313" key="1">
    <source>
        <dbReference type="EMBL" id="KAJ7224533.1"/>
    </source>
</evidence>
<accession>A0AAD6YNN8</accession>
<comment type="caution">
    <text evidence="1">The sequence shown here is derived from an EMBL/GenBank/DDBJ whole genome shotgun (WGS) entry which is preliminary data.</text>
</comment>
<reference evidence="1" key="1">
    <citation type="submission" date="2023-03" db="EMBL/GenBank/DDBJ databases">
        <title>Massive genome expansion in bonnet fungi (Mycena s.s.) driven by repeated elements and novel gene families across ecological guilds.</title>
        <authorList>
            <consortium name="Lawrence Berkeley National Laboratory"/>
            <person name="Harder C.B."/>
            <person name="Miyauchi S."/>
            <person name="Viragh M."/>
            <person name="Kuo A."/>
            <person name="Thoen E."/>
            <person name="Andreopoulos B."/>
            <person name="Lu D."/>
            <person name="Skrede I."/>
            <person name="Drula E."/>
            <person name="Henrissat B."/>
            <person name="Morin E."/>
            <person name="Kohler A."/>
            <person name="Barry K."/>
            <person name="LaButti K."/>
            <person name="Morin E."/>
            <person name="Salamov A."/>
            <person name="Lipzen A."/>
            <person name="Mereny Z."/>
            <person name="Hegedus B."/>
            <person name="Baldrian P."/>
            <person name="Stursova M."/>
            <person name="Weitz H."/>
            <person name="Taylor A."/>
            <person name="Grigoriev I.V."/>
            <person name="Nagy L.G."/>
            <person name="Martin F."/>
            <person name="Kauserud H."/>
        </authorList>
    </citation>
    <scope>NUCLEOTIDE SEQUENCE</scope>
    <source>
        <strain evidence="1">9144</strain>
    </source>
</reference>
<protein>
    <submittedName>
        <fullName evidence="1">Uncharacterized protein</fullName>
    </submittedName>
</protein>
<dbReference type="AlphaFoldDB" id="A0AAD6YNN8"/>
<organism evidence="1 2">
    <name type="scientific">Mycena pura</name>
    <dbReference type="NCBI Taxonomy" id="153505"/>
    <lineage>
        <taxon>Eukaryota</taxon>
        <taxon>Fungi</taxon>
        <taxon>Dikarya</taxon>
        <taxon>Basidiomycota</taxon>
        <taxon>Agaricomycotina</taxon>
        <taxon>Agaricomycetes</taxon>
        <taxon>Agaricomycetidae</taxon>
        <taxon>Agaricales</taxon>
        <taxon>Marasmiineae</taxon>
        <taxon>Mycenaceae</taxon>
        <taxon>Mycena</taxon>
    </lineage>
</organism>
<evidence type="ECO:0000313" key="2">
    <source>
        <dbReference type="Proteomes" id="UP001219525"/>
    </source>
</evidence>
<sequence length="671" mass="71336">MPKTQGALCSWISPAAQALQQQAAAHAQLAAQTAAAEEAAAADIEMHMMSRHVPRVPSLYVPADSQTDAGSPHGRSGAEQGMRLHACNFLDDEDSEVMPSGSAGDVDIWTAAGPRQPKGIIQHIEARSLLGDVTEWEPNDRVCANFMPNKLHVKPTAVVDGSALGGAAHSVLVEYRVFPAQHHTHPLSDRRSSVFLCEALLCNRIAHGDTASSAAGAEFRSAALPSGRWLSTSSSMNCRRRYHGFVQCAEREPHPEGTQYTHGGTRPNGRTRTLASSVLSTGPSAANGVFFPVCFGRAAILMAPPKIVGVVETPDVVVGAVDPKRHVVTARGADQRRWPKNECDWECNSGTAYWDACGHRPGGDTARGCVGRNHAAAVWRHAGPEERFPAEVRHTGEEPDVDGAVARGLKECGVEDANYGIICAIFRLCVRIAFLVRELSTRDTLAEDVCSGVRADARVNFGAPAARNSSDKSQSTLLYMLQEPQLRVFEVLSVMIAQMNHLTWPSSAETATLTGGSTVGVVPKITPGGVFACNLEIPMSAADHFRPTDHGRHDHIAADRPQTICPHGSHVNQITEPKGDFGCVSSSRALRSHNITGTGCGPNSLLTMQAPHPGTAVDGPATTVNGPTAVMPAADIVAPVPSVEVMDSTDSHSISRLSARRAQGGVLVFSY</sequence>
<gene>
    <name evidence="1" type="ORF">GGX14DRAFT_387209</name>
</gene>
<keyword evidence="2" id="KW-1185">Reference proteome</keyword>
<name>A0AAD6YNN8_9AGAR</name>
<proteinExistence type="predicted"/>
<dbReference type="Proteomes" id="UP001219525">
    <property type="component" value="Unassembled WGS sequence"/>
</dbReference>